<dbReference type="EMBL" id="BK032577">
    <property type="protein sequence ID" value="DAF49148.1"/>
    <property type="molecule type" value="Genomic_DNA"/>
</dbReference>
<sequence length="76" mass="8773">MRRYINDYCEGISSTEVAYGARVSKNENRPCCCSRCGKEISEFATEQSFIDFGERLCDQCYTDELAVLGLLMRRNR</sequence>
<name>A0A8S5SDM9_9CAUD</name>
<evidence type="ECO:0000313" key="1">
    <source>
        <dbReference type="EMBL" id="DAF49148.1"/>
    </source>
</evidence>
<reference evidence="1" key="1">
    <citation type="journal article" date="2021" name="Proc. Natl. Acad. Sci. U.S.A.">
        <title>A Catalog of Tens of Thousands of Viruses from Human Metagenomes Reveals Hidden Associations with Chronic Diseases.</title>
        <authorList>
            <person name="Tisza M.J."/>
            <person name="Buck C.B."/>
        </authorList>
    </citation>
    <scope>NUCLEOTIDE SEQUENCE</scope>
    <source>
        <strain evidence="1">Ctnpt50</strain>
    </source>
</reference>
<accession>A0A8S5SDM9</accession>
<protein>
    <submittedName>
        <fullName evidence="1">TFIIB zinc-binding</fullName>
    </submittedName>
</protein>
<proteinExistence type="predicted"/>
<organism evidence="1">
    <name type="scientific">Siphoviridae sp. ctnpt50</name>
    <dbReference type="NCBI Taxonomy" id="2827941"/>
    <lineage>
        <taxon>Viruses</taxon>
        <taxon>Duplodnaviria</taxon>
        <taxon>Heunggongvirae</taxon>
        <taxon>Uroviricota</taxon>
        <taxon>Caudoviricetes</taxon>
    </lineage>
</organism>